<keyword evidence="3 6" id="KW-1133">Transmembrane helix</keyword>
<evidence type="ECO:0000256" key="3">
    <source>
        <dbReference type="ARBA" id="ARBA00022989"/>
    </source>
</evidence>
<dbReference type="STRING" id="1336337.A0A3N4JB73"/>
<comment type="similarity">
    <text evidence="5">Belongs to the SAT4 family.</text>
</comment>
<reference evidence="8 9" key="1">
    <citation type="journal article" date="2018" name="Nat. Ecol. Evol.">
        <title>Pezizomycetes genomes reveal the molecular basis of ectomycorrhizal truffle lifestyle.</title>
        <authorList>
            <person name="Murat C."/>
            <person name="Payen T."/>
            <person name="Noel B."/>
            <person name="Kuo A."/>
            <person name="Morin E."/>
            <person name="Chen J."/>
            <person name="Kohler A."/>
            <person name="Krizsan K."/>
            <person name="Balestrini R."/>
            <person name="Da Silva C."/>
            <person name="Montanini B."/>
            <person name="Hainaut M."/>
            <person name="Levati E."/>
            <person name="Barry K.W."/>
            <person name="Belfiori B."/>
            <person name="Cichocki N."/>
            <person name="Clum A."/>
            <person name="Dockter R.B."/>
            <person name="Fauchery L."/>
            <person name="Guy J."/>
            <person name="Iotti M."/>
            <person name="Le Tacon F."/>
            <person name="Lindquist E.A."/>
            <person name="Lipzen A."/>
            <person name="Malagnac F."/>
            <person name="Mello A."/>
            <person name="Molinier V."/>
            <person name="Miyauchi S."/>
            <person name="Poulain J."/>
            <person name="Riccioni C."/>
            <person name="Rubini A."/>
            <person name="Sitrit Y."/>
            <person name="Splivallo R."/>
            <person name="Traeger S."/>
            <person name="Wang M."/>
            <person name="Zifcakova L."/>
            <person name="Wipf D."/>
            <person name="Zambonelli A."/>
            <person name="Paolocci F."/>
            <person name="Nowrousian M."/>
            <person name="Ottonello S."/>
            <person name="Baldrian P."/>
            <person name="Spatafora J.W."/>
            <person name="Henrissat B."/>
            <person name="Nagy L.G."/>
            <person name="Aury J.M."/>
            <person name="Wincker P."/>
            <person name="Grigoriev I.V."/>
            <person name="Bonfante P."/>
            <person name="Martin F.M."/>
        </authorList>
    </citation>
    <scope>NUCLEOTIDE SEQUENCE [LARGE SCALE GENOMIC DNA]</scope>
    <source>
        <strain evidence="8 9">120613-1</strain>
    </source>
</reference>
<gene>
    <name evidence="8" type="ORF">L873DRAFT_1632040</name>
</gene>
<accession>A0A3N4JB73</accession>
<dbReference type="InterPro" id="IPR052337">
    <property type="entry name" value="SAT4-like"/>
</dbReference>
<evidence type="ECO:0000256" key="6">
    <source>
        <dbReference type="SAM" id="Phobius"/>
    </source>
</evidence>
<feature type="transmembrane region" description="Helical" evidence="6">
    <location>
        <begin position="26"/>
        <end position="48"/>
    </location>
</feature>
<feature type="transmembrane region" description="Helical" evidence="6">
    <location>
        <begin position="211"/>
        <end position="228"/>
    </location>
</feature>
<name>A0A3N4JB73_9PEZI</name>
<evidence type="ECO:0000256" key="1">
    <source>
        <dbReference type="ARBA" id="ARBA00004141"/>
    </source>
</evidence>
<dbReference type="GO" id="GO:0016020">
    <property type="term" value="C:membrane"/>
    <property type="evidence" value="ECO:0007669"/>
    <property type="project" value="UniProtKB-SubCell"/>
</dbReference>
<evidence type="ECO:0000313" key="8">
    <source>
        <dbReference type="EMBL" id="RPA93911.1"/>
    </source>
</evidence>
<dbReference type="PANTHER" id="PTHR33048">
    <property type="entry name" value="PTH11-LIKE INTEGRAL MEMBRANE PROTEIN (AFU_ORTHOLOGUE AFUA_5G11245)"/>
    <property type="match status" value="1"/>
</dbReference>
<dbReference type="Proteomes" id="UP000276215">
    <property type="component" value="Unassembled WGS sequence"/>
</dbReference>
<feature type="transmembrane region" description="Helical" evidence="6">
    <location>
        <begin position="134"/>
        <end position="155"/>
    </location>
</feature>
<dbReference type="InterPro" id="IPR049326">
    <property type="entry name" value="Rhodopsin_dom_fungi"/>
</dbReference>
<evidence type="ECO:0000256" key="5">
    <source>
        <dbReference type="ARBA" id="ARBA00038359"/>
    </source>
</evidence>
<evidence type="ECO:0000256" key="4">
    <source>
        <dbReference type="ARBA" id="ARBA00023136"/>
    </source>
</evidence>
<feature type="non-terminal residue" evidence="8">
    <location>
        <position position="285"/>
    </location>
</feature>
<keyword evidence="9" id="KW-1185">Reference proteome</keyword>
<feature type="transmembrane region" description="Helical" evidence="6">
    <location>
        <begin position="60"/>
        <end position="78"/>
    </location>
</feature>
<feature type="transmembrane region" description="Helical" evidence="6">
    <location>
        <begin position="175"/>
        <end position="199"/>
    </location>
</feature>
<dbReference type="EMBL" id="ML120445">
    <property type="protein sequence ID" value="RPA93911.1"/>
    <property type="molecule type" value="Genomic_DNA"/>
</dbReference>
<sequence>MRNPPPKEYLSWPVPNYIDPESRGSMLVVVPVVLTVISFFVVLLRLYTRCVLIRSVGADDWLIGASAVYGAIAIATKYGWGLHIWDNRPEWYEDSRLFSWLCQVMFVVNSGLIKSSILLSYLRIAPERGFRYSVYASLFVVVGYAFGVGFSVVFTCNPVYGYWDHSVKSKCLKDSVLLLTGSIINTCTDFWVAFLPAPMLMRVWLPYRQKVVLVVLFGFAALVCVAGICRTATLHKTMFGTYDVTWFGALTLVWGAVETDVGITTASVPALRPLFNLYFPSLLGT</sequence>
<dbReference type="OrthoDB" id="5329176at2759"/>
<keyword evidence="4 6" id="KW-0472">Membrane</keyword>
<organism evidence="8 9">
    <name type="scientific">Choiromyces venosus 120613-1</name>
    <dbReference type="NCBI Taxonomy" id="1336337"/>
    <lineage>
        <taxon>Eukaryota</taxon>
        <taxon>Fungi</taxon>
        <taxon>Dikarya</taxon>
        <taxon>Ascomycota</taxon>
        <taxon>Pezizomycotina</taxon>
        <taxon>Pezizomycetes</taxon>
        <taxon>Pezizales</taxon>
        <taxon>Tuberaceae</taxon>
        <taxon>Choiromyces</taxon>
    </lineage>
</organism>
<keyword evidence="2 6" id="KW-0812">Transmembrane</keyword>
<evidence type="ECO:0000259" key="7">
    <source>
        <dbReference type="Pfam" id="PF20684"/>
    </source>
</evidence>
<dbReference type="PANTHER" id="PTHR33048:SF129">
    <property type="entry name" value="INTEGRAL MEMBRANE PROTEIN-RELATED"/>
    <property type="match status" value="1"/>
</dbReference>
<evidence type="ECO:0000256" key="2">
    <source>
        <dbReference type="ARBA" id="ARBA00022692"/>
    </source>
</evidence>
<evidence type="ECO:0000313" key="9">
    <source>
        <dbReference type="Proteomes" id="UP000276215"/>
    </source>
</evidence>
<feature type="domain" description="Rhodopsin" evidence="7">
    <location>
        <begin position="44"/>
        <end position="276"/>
    </location>
</feature>
<dbReference type="Pfam" id="PF20684">
    <property type="entry name" value="Fung_rhodopsin"/>
    <property type="match status" value="1"/>
</dbReference>
<dbReference type="AlphaFoldDB" id="A0A3N4JB73"/>
<comment type="subcellular location">
    <subcellularLocation>
        <location evidence="1">Membrane</location>
        <topology evidence="1">Multi-pass membrane protein</topology>
    </subcellularLocation>
</comment>
<protein>
    <recommendedName>
        <fullName evidence="7">Rhodopsin domain-containing protein</fullName>
    </recommendedName>
</protein>
<proteinExistence type="inferred from homology"/>
<feature type="transmembrane region" description="Helical" evidence="6">
    <location>
        <begin position="98"/>
        <end position="122"/>
    </location>
</feature>